<organism evidence="2 3">
    <name type="scientific">Smittium mucronatum</name>
    <dbReference type="NCBI Taxonomy" id="133383"/>
    <lineage>
        <taxon>Eukaryota</taxon>
        <taxon>Fungi</taxon>
        <taxon>Fungi incertae sedis</taxon>
        <taxon>Zoopagomycota</taxon>
        <taxon>Kickxellomycotina</taxon>
        <taxon>Harpellomycetes</taxon>
        <taxon>Harpellales</taxon>
        <taxon>Legeriomycetaceae</taxon>
        <taxon>Smittium</taxon>
    </lineage>
</organism>
<dbReference type="GO" id="GO:0004828">
    <property type="term" value="F:serine-tRNA ligase activity"/>
    <property type="evidence" value="ECO:0007669"/>
    <property type="project" value="InterPro"/>
</dbReference>
<accession>A0A1R0GRD6</accession>
<gene>
    <name evidence="2" type="ORF">AYI68_g6469</name>
</gene>
<dbReference type="Proteomes" id="UP000187455">
    <property type="component" value="Unassembled WGS sequence"/>
</dbReference>
<dbReference type="STRING" id="133383.A0A1R0GRD6"/>
<evidence type="ECO:0000313" key="3">
    <source>
        <dbReference type="Proteomes" id="UP000187455"/>
    </source>
</evidence>
<reference evidence="2 3" key="1">
    <citation type="journal article" date="2016" name="Mol. Biol. Evol.">
        <title>Genome-Wide Survey of Gut Fungi (Harpellales) Reveals the First Horizontally Transferred Ubiquitin Gene from a Mosquito Host.</title>
        <authorList>
            <person name="Wang Y."/>
            <person name="White M.M."/>
            <person name="Kvist S."/>
            <person name="Moncalvo J.M."/>
        </authorList>
    </citation>
    <scope>NUCLEOTIDE SEQUENCE [LARGE SCALE GENOMIC DNA]</scope>
    <source>
        <strain evidence="2 3">ALG-7-W6</strain>
    </source>
</reference>
<dbReference type="SUPFAM" id="SSF55681">
    <property type="entry name" value="Class II aaRS and biotin synthetases"/>
    <property type="match status" value="1"/>
</dbReference>
<dbReference type="EMBL" id="LSSL01004429">
    <property type="protein sequence ID" value="OLY79461.1"/>
    <property type="molecule type" value="Genomic_DNA"/>
</dbReference>
<keyword evidence="3" id="KW-1185">Reference proteome</keyword>
<sequence length="460" mass="51184">MASKIISPIRLYTSSKSLVFSSLFYRAKKINRVRYSSQNFNFDFKSVAQDPEKHLKNAIDRNVLDCQPHLIASQYKEYICLKKELDFARSKLNSNSKLLASKKAASKKLSEKNYNSPREAQPKNNIGESLSDKDSIVSSKSLDPDSDLSSLLSELKSLKEQIKVLSSQTSLLYTELVKNALKLPNLSHPNSPIGPEENAEIYYQSNKIFDPNFILRISDCSPVTGSAANCKSNSELCESLGIANFKAAAKVSGSRFLYWLGKGLILEQALIQYTLKRAVEFGFSPVATPELVKSSIVEKCGFRPRTDTFENGEPSQIYTIENANDPDSESNGDPLCLIATSEIPLTAMYSEETLTCYDPNLNSTKNSPEYPHSQKTDNGTADQLIGNKQDPNCDSQHDIPNVKWFGNGKKFHDKYKTHLRDTNTLFSKSPKKQQVPIALVGLSHCYRSEAGSRGKDTSGL</sequence>
<keyword evidence="2" id="KW-0436">Ligase</keyword>
<feature type="region of interest" description="Disordered" evidence="1">
    <location>
        <begin position="109"/>
        <end position="145"/>
    </location>
</feature>
<dbReference type="GO" id="GO:0006434">
    <property type="term" value="P:seryl-tRNA aminoacylation"/>
    <property type="evidence" value="ECO:0007669"/>
    <property type="project" value="InterPro"/>
</dbReference>
<evidence type="ECO:0000313" key="2">
    <source>
        <dbReference type="EMBL" id="OLY79461.1"/>
    </source>
</evidence>
<protein>
    <submittedName>
        <fullName evidence="2">Serine-tRNA ligase</fullName>
    </submittedName>
</protein>
<dbReference type="AlphaFoldDB" id="A0A1R0GRD6"/>
<comment type="caution">
    <text evidence="2">The sequence shown here is derived from an EMBL/GenBank/DDBJ whole genome shotgun (WGS) entry which is preliminary data.</text>
</comment>
<feature type="region of interest" description="Disordered" evidence="1">
    <location>
        <begin position="360"/>
        <end position="399"/>
    </location>
</feature>
<name>A0A1R0GRD6_9FUNG</name>
<proteinExistence type="predicted"/>
<dbReference type="InterPro" id="IPR002317">
    <property type="entry name" value="Ser-tRNA-ligase_type_1"/>
</dbReference>
<feature type="compositionally biased region" description="Polar residues" evidence="1">
    <location>
        <begin position="112"/>
        <end position="128"/>
    </location>
</feature>
<dbReference type="Gene3D" id="3.30.930.10">
    <property type="entry name" value="Bira Bifunctional Protein, Domain 2"/>
    <property type="match status" value="1"/>
</dbReference>
<dbReference type="GO" id="GO:0005524">
    <property type="term" value="F:ATP binding"/>
    <property type="evidence" value="ECO:0007669"/>
    <property type="project" value="InterPro"/>
</dbReference>
<evidence type="ECO:0000256" key="1">
    <source>
        <dbReference type="SAM" id="MobiDB-lite"/>
    </source>
</evidence>
<dbReference type="PANTHER" id="PTHR11778">
    <property type="entry name" value="SERYL-TRNA SYNTHETASE"/>
    <property type="match status" value="1"/>
</dbReference>
<feature type="non-terminal residue" evidence="2">
    <location>
        <position position="460"/>
    </location>
</feature>
<dbReference type="InterPro" id="IPR045864">
    <property type="entry name" value="aa-tRNA-synth_II/BPL/LPL"/>
</dbReference>
<dbReference type="OrthoDB" id="10264585at2759"/>